<gene>
    <name evidence="1" type="ORF">RAK27_11895</name>
</gene>
<proteinExistence type="predicted"/>
<dbReference type="RefSeq" id="WP_322809205.1">
    <property type="nucleotide sequence ID" value="NZ_JAVBVO010000003.1"/>
</dbReference>
<dbReference type="Proteomes" id="UP001290462">
    <property type="component" value="Unassembled WGS sequence"/>
</dbReference>
<dbReference type="AlphaFoldDB" id="A0AAW9K7Z9"/>
<comment type="caution">
    <text evidence="1">The sequence shown here is derived from an EMBL/GenBank/DDBJ whole genome shotgun (WGS) entry which is preliminary data.</text>
</comment>
<evidence type="ECO:0000313" key="1">
    <source>
        <dbReference type="EMBL" id="MDZ5759366.1"/>
    </source>
</evidence>
<organism evidence="1 2">
    <name type="scientific">Carnobacterium maltaromaticum</name>
    <name type="common">Carnobacterium piscicola</name>
    <dbReference type="NCBI Taxonomy" id="2751"/>
    <lineage>
        <taxon>Bacteria</taxon>
        <taxon>Bacillati</taxon>
        <taxon>Bacillota</taxon>
        <taxon>Bacilli</taxon>
        <taxon>Lactobacillales</taxon>
        <taxon>Carnobacteriaceae</taxon>
        <taxon>Carnobacterium</taxon>
    </lineage>
</organism>
<sequence>MKKFNVMWKDTREVSIIIFAESEEDARQKWEDGEWEDKDIEINDQDVVCENGEFLQIEEDV</sequence>
<accession>A0AAW9K7Z9</accession>
<evidence type="ECO:0000313" key="2">
    <source>
        <dbReference type="Proteomes" id="UP001290462"/>
    </source>
</evidence>
<dbReference type="EMBL" id="JAVBVO010000003">
    <property type="protein sequence ID" value="MDZ5759366.1"/>
    <property type="molecule type" value="Genomic_DNA"/>
</dbReference>
<name>A0AAW9K7Z9_CARML</name>
<protein>
    <submittedName>
        <fullName evidence="1">Uncharacterized protein</fullName>
    </submittedName>
</protein>
<reference evidence="1" key="1">
    <citation type="submission" date="2023-08" db="EMBL/GenBank/DDBJ databases">
        <title>Genomic characterization of piscicolin 126 produced by Carnobacterium maltaromaticum CM22 strain isolated from salmon (Salmo salar).</title>
        <authorList>
            <person name="Gonzalez-Gragera E."/>
            <person name="Garcia-Lopez J.D."/>
            <person name="Teso-Perez C."/>
            <person name="Gimenez-Hernandez I."/>
            <person name="Peralta-Sanchez J.M."/>
            <person name="Valdivia E."/>
            <person name="Montalban-Lopez M."/>
            <person name="Martin-Platero A.M."/>
            <person name="Banos A."/>
            <person name="Martinez-Bueno M."/>
        </authorList>
    </citation>
    <scope>NUCLEOTIDE SEQUENCE</scope>
    <source>
        <strain evidence="1">CM22</strain>
    </source>
</reference>